<dbReference type="Pfam" id="PF17135">
    <property type="entry name" value="Ribosomal_L18"/>
    <property type="match status" value="1"/>
</dbReference>
<gene>
    <name evidence="6" type="ORF">CDCA_CDCA20G4768</name>
</gene>
<feature type="region of interest" description="Disordered" evidence="4">
    <location>
        <begin position="73"/>
        <end position="93"/>
    </location>
</feature>
<accession>A0AAV9J409</accession>
<dbReference type="InterPro" id="IPR036227">
    <property type="entry name" value="Ribosomal_uL15/eL18_sf"/>
</dbReference>
<dbReference type="GO" id="GO:0022625">
    <property type="term" value="C:cytosolic large ribosomal subunit"/>
    <property type="evidence" value="ECO:0007669"/>
    <property type="project" value="TreeGrafter"/>
</dbReference>
<keyword evidence="7" id="KW-1185">Reference proteome</keyword>
<evidence type="ECO:0000256" key="4">
    <source>
        <dbReference type="SAM" id="MobiDB-lite"/>
    </source>
</evidence>
<keyword evidence="3" id="KW-0687">Ribonucleoprotein</keyword>
<feature type="region of interest" description="Disordered" evidence="4">
    <location>
        <begin position="274"/>
        <end position="293"/>
    </location>
</feature>
<reference evidence="6 7" key="1">
    <citation type="submission" date="2022-07" db="EMBL/GenBank/DDBJ databases">
        <title>Genome-wide signatures of adaptation to extreme environments.</title>
        <authorList>
            <person name="Cho C.H."/>
            <person name="Yoon H.S."/>
        </authorList>
    </citation>
    <scope>NUCLEOTIDE SEQUENCE [LARGE SCALE GENOMIC DNA]</scope>
    <source>
        <strain evidence="6 7">DBV 063 E5</strain>
    </source>
</reference>
<dbReference type="EMBL" id="JANCYW010000020">
    <property type="protein sequence ID" value="KAK4538743.1"/>
    <property type="molecule type" value="Genomic_DNA"/>
</dbReference>
<protein>
    <recommendedName>
        <fullName evidence="5">Large ribosomal subunit protein uL15/eL18 domain-containing protein</fullName>
    </recommendedName>
</protein>
<comment type="similarity">
    <text evidence="1">Belongs to the eukaryotic ribosomal protein eL18 family.</text>
</comment>
<dbReference type="GO" id="GO:0006412">
    <property type="term" value="P:translation"/>
    <property type="evidence" value="ECO:0007669"/>
    <property type="project" value="InterPro"/>
</dbReference>
<evidence type="ECO:0000256" key="1">
    <source>
        <dbReference type="ARBA" id="ARBA00006815"/>
    </source>
</evidence>
<evidence type="ECO:0000313" key="6">
    <source>
        <dbReference type="EMBL" id="KAK4538743.1"/>
    </source>
</evidence>
<feature type="domain" description="Large ribosomal subunit protein uL15/eL18" evidence="5">
    <location>
        <begin position="106"/>
        <end position="293"/>
    </location>
</feature>
<dbReference type="FunFam" id="3.100.10.10:FF:000001">
    <property type="entry name" value="60S ribosomal protein L18"/>
    <property type="match status" value="1"/>
</dbReference>
<evidence type="ECO:0000256" key="3">
    <source>
        <dbReference type="ARBA" id="ARBA00023274"/>
    </source>
</evidence>
<evidence type="ECO:0000256" key="2">
    <source>
        <dbReference type="ARBA" id="ARBA00022980"/>
    </source>
</evidence>
<dbReference type="PANTHER" id="PTHR10934">
    <property type="entry name" value="60S RIBOSOMAL PROTEIN L18"/>
    <property type="match status" value="1"/>
</dbReference>
<dbReference type="GO" id="GO:0003723">
    <property type="term" value="F:RNA binding"/>
    <property type="evidence" value="ECO:0007669"/>
    <property type="project" value="TreeGrafter"/>
</dbReference>
<dbReference type="InterPro" id="IPR021131">
    <property type="entry name" value="Ribosomal_uL15/eL18"/>
</dbReference>
<dbReference type="AlphaFoldDB" id="A0AAV9J409"/>
<dbReference type="PANTHER" id="PTHR10934:SF2">
    <property type="entry name" value="LARGE RIBOSOMAL SUBUNIT PROTEIN EL18"/>
    <property type="match status" value="1"/>
</dbReference>
<keyword evidence="2" id="KW-0689">Ribosomal protein</keyword>
<organism evidence="6 7">
    <name type="scientific">Cyanidium caldarium</name>
    <name type="common">Red alga</name>
    <dbReference type="NCBI Taxonomy" id="2771"/>
    <lineage>
        <taxon>Eukaryota</taxon>
        <taxon>Rhodophyta</taxon>
        <taxon>Bangiophyceae</taxon>
        <taxon>Cyanidiales</taxon>
        <taxon>Cyanidiaceae</taxon>
        <taxon>Cyanidium</taxon>
    </lineage>
</organism>
<dbReference type="SUPFAM" id="SSF52080">
    <property type="entry name" value="Ribosomal proteins L15p and L18e"/>
    <property type="match status" value="1"/>
</dbReference>
<dbReference type="GO" id="GO:0003735">
    <property type="term" value="F:structural constituent of ribosome"/>
    <property type="evidence" value="ECO:0007669"/>
    <property type="project" value="InterPro"/>
</dbReference>
<evidence type="ECO:0000313" key="7">
    <source>
        <dbReference type="Proteomes" id="UP001301350"/>
    </source>
</evidence>
<evidence type="ECO:0000259" key="5">
    <source>
        <dbReference type="Pfam" id="PF17135"/>
    </source>
</evidence>
<name>A0AAV9J409_CYACA</name>
<dbReference type="Proteomes" id="UP001301350">
    <property type="component" value="Unassembled WGS sequence"/>
</dbReference>
<sequence>MEAAVKLAVDVSLPRMLPAPCKGPLQKCDVDVARRYGTQAPSHPQVSFLFPVQYCCHSPYIASFPSHRLRRRGSVGGASNAVPTSTRPVNRSVAHPSCRLSLSTMGIDLKSGGRSKRKTRDAPRSEDPYMRLLFRLYTFLARRTASPFHTTVAHRLCMSRTNRPPISIARILRFYTEEHRSKGRIAVVVGSVLDDERRLRLPSGIRLCALRVTHSARTRIEAAGGEVMTFDQLAMVSPRGENIVLLRGPKHARGAYKHFAGVMGRDKVRPYTRAKGRKFERARGRRRSRGFKV</sequence>
<dbReference type="InterPro" id="IPR000039">
    <property type="entry name" value="Ribosomal_eL18"/>
</dbReference>
<dbReference type="Gene3D" id="3.100.10.10">
    <property type="match status" value="1"/>
</dbReference>
<comment type="caution">
    <text evidence="6">The sequence shown here is derived from an EMBL/GenBank/DDBJ whole genome shotgun (WGS) entry which is preliminary data.</text>
</comment>
<proteinExistence type="inferred from homology"/>
<feature type="compositionally biased region" description="Basic residues" evidence="4">
    <location>
        <begin position="283"/>
        <end position="293"/>
    </location>
</feature>